<protein>
    <recommendedName>
        <fullName evidence="7">Kinesin motor domain-containing protein</fullName>
    </recommendedName>
</protein>
<reference evidence="8 9" key="1">
    <citation type="submission" date="2018-04" db="EMBL/GenBank/DDBJ databases">
        <authorList>
            <person name="Vogel A."/>
        </authorList>
    </citation>
    <scope>NUCLEOTIDE SEQUENCE [LARGE SCALE GENOMIC DNA]</scope>
</reference>
<dbReference type="InterPro" id="IPR009003">
    <property type="entry name" value="Peptidase_S1_PA"/>
</dbReference>
<evidence type="ECO:0000256" key="3">
    <source>
        <dbReference type="ARBA" id="ARBA00022490"/>
    </source>
</evidence>
<feature type="domain" description="Kinesin motor" evidence="7">
    <location>
        <begin position="111"/>
        <end position="168"/>
    </location>
</feature>
<comment type="subcellular location">
    <subcellularLocation>
        <location evidence="1">Cytoplasm</location>
        <location evidence="1">Cytoskeleton</location>
    </subcellularLocation>
    <subcellularLocation>
        <location evidence="2">Plastid</location>
    </subcellularLocation>
</comment>
<dbReference type="GO" id="GO:0008017">
    <property type="term" value="F:microtubule binding"/>
    <property type="evidence" value="ECO:0007669"/>
    <property type="project" value="InterPro"/>
</dbReference>
<dbReference type="PANTHER" id="PTHR47971:SF8">
    <property type="entry name" value="KINESIN-LIKE PROTEIN"/>
    <property type="match status" value="1"/>
</dbReference>
<dbReference type="InterPro" id="IPR027417">
    <property type="entry name" value="P-loop_NTPase"/>
</dbReference>
<dbReference type="InterPro" id="IPR001752">
    <property type="entry name" value="Kinesin_motor_dom"/>
</dbReference>
<proteinExistence type="predicted"/>
<evidence type="ECO:0000259" key="7">
    <source>
        <dbReference type="Pfam" id="PF00225"/>
    </source>
</evidence>
<organism evidence="8 9">
    <name type="scientific">Cuscuta campestris</name>
    <dbReference type="NCBI Taxonomy" id="132261"/>
    <lineage>
        <taxon>Eukaryota</taxon>
        <taxon>Viridiplantae</taxon>
        <taxon>Streptophyta</taxon>
        <taxon>Embryophyta</taxon>
        <taxon>Tracheophyta</taxon>
        <taxon>Spermatophyta</taxon>
        <taxon>Magnoliopsida</taxon>
        <taxon>eudicotyledons</taxon>
        <taxon>Gunneridae</taxon>
        <taxon>Pentapetalae</taxon>
        <taxon>asterids</taxon>
        <taxon>lamiids</taxon>
        <taxon>Solanales</taxon>
        <taxon>Convolvulaceae</taxon>
        <taxon>Cuscuteae</taxon>
        <taxon>Cuscuta</taxon>
        <taxon>Cuscuta subgen. Grammica</taxon>
        <taxon>Cuscuta sect. Cleistogrammica</taxon>
    </lineage>
</organism>
<dbReference type="SUPFAM" id="SSF50494">
    <property type="entry name" value="Trypsin-like serine proteases"/>
    <property type="match status" value="1"/>
</dbReference>
<evidence type="ECO:0000256" key="2">
    <source>
        <dbReference type="ARBA" id="ARBA00004474"/>
    </source>
</evidence>
<evidence type="ECO:0000256" key="5">
    <source>
        <dbReference type="ARBA" id="ARBA00023175"/>
    </source>
</evidence>
<evidence type="ECO:0000256" key="1">
    <source>
        <dbReference type="ARBA" id="ARBA00004245"/>
    </source>
</evidence>
<dbReference type="GO" id="GO:0003777">
    <property type="term" value="F:microtubule motor activity"/>
    <property type="evidence" value="ECO:0007669"/>
    <property type="project" value="InterPro"/>
</dbReference>
<dbReference type="GO" id="GO:0005874">
    <property type="term" value="C:microtubule"/>
    <property type="evidence" value="ECO:0007669"/>
    <property type="project" value="UniProtKB-KW"/>
</dbReference>
<keyword evidence="5" id="KW-0505">Motor protein</keyword>
<dbReference type="InterPro" id="IPR036961">
    <property type="entry name" value="Kinesin_motor_dom_sf"/>
</dbReference>
<evidence type="ECO:0000313" key="8">
    <source>
        <dbReference type="EMBL" id="VFQ74175.1"/>
    </source>
</evidence>
<dbReference type="EMBL" id="OOIL02001316">
    <property type="protein sequence ID" value="VFQ74175.1"/>
    <property type="molecule type" value="Genomic_DNA"/>
</dbReference>
<keyword evidence="6" id="KW-0206">Cytoskeleton</keyword>
<gene>
    <name evidence="8" type="ORF">CCAM_LOCUS15951</name>
</gene>
<keyword evidence="9" id="KW-1185">Reference proteome</keyword>
<name>A0A484LC99_9ASTE</name>
<keyword evidence="3" id="KW-0963">Cytoplasm</keyword>
<dbReference type="InterPro" id="IPR027640">
    <property type="entry name" value="Kinesin-like_fam"/>
</dbReference>
<evidence type="ECO:0000256" key="4">
    <source>
        <dbReference type="ARBA" id="ARBA00022701"/>
    </source>
</evidence>
<dbReference type="AlphaFoldDB" id="A0A484LC99"/>
<dbReference type="GO" id="GO:0009536">
    <property type="term" value="C:plastid"/>
    <property type="evidence" value="ECO:0007669"/>
    <property type="project" value="UniProtKB-SubCell"/>
</dbReference>
<dbReference type="PANTHER" id="PTHR47971">
    <property type="entry name" value="KINESIN-RELATED PROTEIN 6"/>
    <property type="match status" value="1"/>
</dbReference>
<accession>A0A484LC99</accession>
<dbReference type="SUPFAM" id="SSF52540">
    <property type="entry name" value="P-loop containing nucleoside triphosphate hydrolases"/>
    <property type="match status" value="1"/>
</dbReference>
<evidence type="ECO:0000256" key="6">
    <source>
        <dbReference type="ARBA" id="ARBA00023212"/>
    </source>
</evidence>
<dbReference type="Pfam" id="PF00225">
    <property type="entry name" value="Kinesin"/>
    <property type="match status" value="1"/>
</dbReference>
<dbReference type="OrthoDB" id="3176171at2759"/>
<sequence length="193" mass="21948">MMPSLLINADPLRDIDVIRVKGPTLNLNPIKLRKAGDLVIGEKTYSIGNPVWERVHVLLKLKGPLFVVKRVRCRRGSGGGMVRLAQYSHCLSVMQRMLLDCCINHCLSMSFGIVGFQEFEVSEAQVVKECIERENDSRSTCSTGTNEESSRSHAILQLAIKKHRKVRNLEAIMLEFYSLHPKKSFLFHFLRIP</sequence>
<dbReference type="GO" id="GO:0005524">
    <property type="term" value="F:ATP binding"/>
    <property type="evidence" value="ECO:0007669"/>
    <property type="project" value="InterPro"/>
</dbReference>
<dbReference type="Proteomes" id="UP000595140">
    <property type="component" value="Unassembled WGS sequence"/>
</dbReference>
<evidence type="ECO:0000313" key="9">
    <source>
        <dbReference type="Proteomes" id="UP000595140"/>
    </source>
</evidence>
<keyword evidence="4" id="KW-0493">Microtubule</keyword>
<dbReference type="Gene3D" id="3.40.850.10">
    <property type="entry name" value="Kinesin motor domain"/>
    <property type="match status" value="1"/>
</dbReference>
<dbReference type="GO" id="GO:0007019">
    <property type="term" value="P:microtubule depolymerization"/>
    <property type="evidence" value="ECO:0007669"/>
    <property type="project" value="TreeGrafter"/>
</dbReference>
<dbReference type="GO" id="GO:0007018">
    <property type="term" value="P:microtubule-based movement"/>
    <property type="evidence" value="ECO:0007669"/>
    <property type="project" value="InterPro"/>
</dbReference>